<dbReference type="Gene3D" id="2.30.40.10">
    <property type="entry name" value="Urease, subunit C, domain 1"/>
    <property type="match status" value="1"/>
</dbReference>
<accession>A0A4R6WJW7</accession>
<evidence type="ECO:0000259" key="1">
    <source>
        <dbReference type="Pfam" id="PF07969"/>
    </source>
</evidence>
<dbReference type="InterPro" id="IPR023100">
    <property type="entry name" value="D-aminoacylase_insert_dom_sf"/>
</dbReference>
<dbReference type="InterPro" id="IPR050378">
    <property type="entry name" value="Metallo-dep_Hydrolases_sf"/>
</dbReference>
<dbReference type="Gene3D" id="3.30.1490.130">
    <property type="entry name" value="D-aminoacylase. Domain 3"/>
    <property type="match status" value="1"/>
</dbReference>
<dbReference type="Proteomes" id="UP000295783">
    <property type="component" value="Unassembled WGS sequence"/>
</dbReference>
<proteinExistence type="predicted"/>
<reference evidence="2 3" key="1">
    <citation type="submission" date="2019-03" db="EMBL/GenBank/DDBJ databases">
        <title>Genomic Encyclopedia of Type Strains, Phase III (KMG-III): the genomes of soil and plant-associated and newly described type strains.</title>
        <authorList>
            <person name="Whitman W."/>
        </authorList>
    </citation>
    <scope>NUCLEOTIDE SEQUENCE [LARGE SCALE GENOMIC DNA]</scope>
    <source>
        <strain evidence="2 3">CGMCC 1.7660</strain>
    </source>
</reference>
<dbReference type="InterPro" id="IPR013108">
    <property type="entry name" value="Amidohydro_3"/>
</dbReference>
<name>A0A4R6WJW7_9PROT</name>
<feature type="domain" description="Amidohydrolase 3" evidence="1">
    <location>
        <begin position="49"/>
        <end position="247"/>
    </location>
</feature>
<evidence type="ECO:0000313" key="3">
    <source>
        <dbReference type="Proteomes" id="UP000295783"/>
    </source>
</evidence>
<comment type="caution">
    <text evidence="2">The sequence shown here is derived from an EMBL/GenBank/DDBJ whole genome shotgun (WGS) entry which is preliminary data.</text>
</comment>
<keyword evidence="3" id="KW-1185">Reference proteome</keyword>
<dbReference type="OrthoDB" id="9766983at2"/>
<organism evidence="2 3">
    <name type="scientific">Dongia mobilis</name>
    <dbReference type="NCBI Taxonomy" id="578943"/>
    <lineage>
        <taxon>Bacteria</taxon>
        <taxon>Pseudomonadati</taxon>
        <taxon>Pseudomonadota</taxon>
        <taxon>Alphaproteobacteria</taxon>
        <taxon>Rhodospirillales</taxon>
        <taxon>Dongiaceae</taxon>
        <taxon>Dongia</taxon>
    </lineage>
</organism>
<dbReference type="SUPFAM" id="SSF51338">
    <property type="entry name" value="Composite domain of metallo-dependent hydrolases"/>
    <property type="match status" value="1"/>
</dbReference>
<dbReference type="PANTHER" id="PTHR11647:SF1">
    <property type="entry name" value="COLLAPSIN RESPONSE MEDIATOR PROTEIN"/>
    <property type="match status" value="1"/>
</dbReference>
<dbReference type="Gene3D" id="3.20.20.140">
    <property type="entry name" value="Metal-dependent hydrolases"/>
    <property type="match status" value="1"/>
</dbReference>
<dbReference type="GO" id="GO:0016811">
    <property type="term" value="F:hydrolase activity, acting on carbon-nitrogen (but not peptide) bonds, in linear amides"/>
    <property type="evidence" value="ECO:0007669"/>
    <property type="project" value="InterPro"/>
</dbReference>
<dbReference type="SUPFAM" id="SSF51556">
    <property type="entry name" value="Metallo-dependent hydrolases"/>
    <property type="match status" value="1"/>
</dbReference>
<sequence length="498" mass="52866">MTGSLHDIIIRHGTLIDGTCARRFEADLAVDGDRIAAIGDLAAARGRTEIDASGLIVAPGFIDAHSHDDIALFTQPDMVFKTSQGCTTTVIGNCGFSAAPLAPRDSYPADFLLGDPAWYRFPRMADYFAALEATPAAVNTVALVGHSALRVGCMSDLDRPAKADEIAAMRALLAEALADGAVGISTGLEYPSNKAADTDEVVALAEVAAGMGGLFTTHARNYDDHFRAALDEALEIGRRSGAPVILSHLQGDGPDNIGHVSWSLPQIERVRQEQAVGLDVYPYNAACTIIDPAFVISASRILVTFSKPHPDAANRYLDDIAAEWGLDRIAAAERLAPGGAIYFCQDEADVQAILSYPPTMIGSDGLPGGEFNHPRAWGSFPRVLGHYSRDLGLFDLETAIHKMTGLTAGRFGLIDRGKLAVGAFADVTLFDPARVVDRATFTEPTAQSEGITDVLVNGAFVWRGGKPTGIRGGRPLRRKAALGNSALSQPRVMALADF</sequence>
<dbReference type="AlphaFoldDB" id="A0A4R6WJW7"/>
<dbReference type="PANTHER" id="PTHR11647">
    <property type="entry name" value="HYDRANTOINASE/DIHYDROPYRIMIDINASE FAMILY MEMBER"/>
    <property type="match status" value="1"/>
</dbReference>
<dbReference type="InterPro" id="IPR011059">
    <property type="entry name" value="Metal-dep_hydrolase_composite"/>
</dbReference>
<dbReference type="InterPro" id="IPR032466">
    <property type="entry name" value="Metal_Hydrolase"/>
</dbReference>
<evidence type="ECO:0000313" key="2">
    <source>
        <dbReference type="EMBL" id="TDQ80823.1"/>
    </source>
</evidence>
<dbReference type="GO" id="GO:0016812">
    <property type="term" value="F:hydrolase activity, acting on carbon-nitrogen (but not peptide) bonds, in cyclic amides"/>
    <property type="evidence" value="ECO:0007669"/>
    <property type="project" value="TreeGrafter"/>
</dbReference>
<gene>
    <name evidence="2" type="ORF">A8950_2691</name>
</gene>
<feature type="domain" description="Amidohydrolase 3" evidence="1">
    <location>
        <begin position="329"/>
        <end position="461"/>
    </location>
</feature>
<dbReference type="EMBL" id="SNYW01000010">
    <property type="protein sequence ID" value="TDQ80823.1"/>
    <property type="molecule type" value="Genomic_DNA"/>
</dbReference>
<dbReference type="CDD" id="cd01297">
    <property type="entry name" value="D-aminoacylase"/>
    <property type="match status" value="1"/>
</dbReference>
<dbReference type="GO" id="GO:0005829">
    <property type="term" value="C:cytosol"/>
    <property type="evidence" value="ECO:0007669"/>
    <property type="project" value="TreeGrafter"/>
</dbReference>
<dbReference type="RefSeq" id="WP_133614167.1">
    <property type="nucleotide sequence ID" value="NZ_SNYW01000010.1"/>
</dbReference>
<protein>
    <submittedName>
        <fullName evidence="2">N-acyl-D-amino-acid deacylase</fullName>
    </submittedName>
</protein>
<dbReference type="Pfam" id="PF07969">
    <property type="entry name" value="Amidohydro_3"/>
    <property type="match status" value="2"/>
</dbReference>